<dbReference type="GO" id="GO:0016020">
    <property type="term" value="C:membrane"/>
    <property type="evidence" value="ECO:0007669"/>
    <property type="project" value="InterPro"/>
</dbReference>
<dbReference type="SMART" id="SM00382">
    <property type="entry name" value="AAA"/>
    <property type="match status" value="1"/>
</dbReference>
<dbReference type="InterPro" id="IPR011868">
    <property type="entry name" value="ModC_ABC_ATP-bd"/>
</dbReference>
<dbReference type="InterPro" id="IPR003439">
    <property type="entry name" value="ABC_transporter-like_ATP-bd"/>
</dbReference>
<dbReference type="GO" id="GO:0140359">
    <property type="term" value="F:ABC-type transporter activity"/>
    <property type="evidence" value="ECO:0007669"/>
    <property type="project" value="InterPro"/>
</dbReference>
<evidence type="ECO:0000256" key="2">
    <source>
        <dbReference type="ARBA" id="ARBA00022840"/>
    </source>
</evidence>
<feature type="domain" description="ABC transporter" evidence="3">
    <location>
        <begin position="1"/>
        <end position="209"/>
    </location>
</feature>
<dbReference type="RefSeq" id="WP_107864950.1">
    <property type="nucleotide sequence ID" value="NZ_QAON01000003.1"/>
</dbReference>
<dbReference type="PROSITE" id="PS00211">
    <property type="entry name" value="ABC_TRANSPORTER_1"/>
    <property type="match status" value="1"/>
</dbReference>
<dbReference type="Gene3D" id="3.40.50.300">
    <property type="entry name" value="P-loop containing nucleotide triphosphate hydrolases"/>
    <property type="match status" value="1"/>
</dbReference>
<gene>
    <name evidence="4" type="ORF">C8N29_103271</name>
</gene>
<evidence type="ECO:0000313" key="4">
    <source>
        <dbReference type="EMBL" id="PTQ90516.1"/>
    </source>
</evidence>
<dbReference type="Proteomes" id="UP000244223">
    <property type="component" value="Unassembled WGS sequence"/>
</dbReference>
<dbReference type="PROSITE" id="PS50893">
    <property type="entry name" value="ABC_TRANSPORTER_2"/>
    <property type="match status" value="1"/>
</dbReference>
<proteinExistence type="predicted"/>
<dbReference type="GO" id="GO:0005524">
    <property type="term" value="F:ATP binding"/>
    <property type="evidence" value="ECO:0007669"/>
    <property type="project" value="UniProtKB-KW"/>
</dbReference>
<dbReference type="PANTHER" id="PTHR43514">
    <property type="entry name" value="ABC TRANSPORTER I FAMILY MEMBER 10"/>
    <property type="match status" value="1"/>
</dbReference>
<keyword evidence="2 4" id="KW-0067">ATP-binding</keyword>
<dbReference type="EMBL" id="QAON01000003">
    <property type="protein sequence ID" value="PTQ90516.1"/>
    <property type="molecule type" value="Genomic_DNA"/>
</dbReference>
<protein>
    <submittedName>
        <fullName evidence="4">Molybdate transport system ATP-binding protein</fullName>
    </submittedName>
</protein>
<dbReference type="GO" id="GO:0016887">
    <property type="term" value="F:ATP hydrolysis activity"/>
    <property type="evidence" value="ECO:0007669"/>
    <property type="project" value="InterPro"/>
</dbReference>
<reference evidence="4 5" key="1">
    <citation type="submission" date="2018-04" db="EMBL/GenBank/DDBJ databases">
        <title>Genomic Encyclopedia of Archaeal and Bacterial Type Strains, Phase II (KMG-II): from individual species to whole genera.</title>
        <authorList>
            <person name="Goeker M."/>
        </authorList>
    </citation>
    <scope>NUCLEOTIDE SEQUENCE [LARGE SCALE GENOMIC DNA]</scope>
    <source>
        <strain evidence="4 5">DSM 5822</strain>
    </source>
</reference>
<dbReference type="NCBIfam" id="TIGR02142">
    <property type="entry name" value="modC_ABC"/>
    <property type="match status" value="1"/>
</dbReference>
<sequence>MLELDIVIQRGDFVLPIQAQLNSTVTGIFGASGCGKSSLLSAIAGLLRPQQGQIILDGQTLFDSRKKINLAPQQRHIGLMFQDGQLFPHLSVKDNLLYGYQRLSRSEQHFHLAEICQLLEISHLFSRLPRQLSGGEKQRVALGRAVLYSPRLLLLDEPLSSLDETRKAQILPFLARVRDEVKIPMLYVSHALSEIDYLTKDIIYLNSQTKD</sequence>
<comment type="caution">
    <text evidence="4">The sequence shown here is derived from an EMBL/GenBank/DDBJ whole genome shotgun (WGS) entry which is preliminary data.</text>
</comment>
<dbReference type="InterPro" id="IPR050334">
    <property type="entry name" value="Molybdenum_import_ModC"/>
</dbReference>
<dbReference type="InterPro" id="IPR003593">
    <property type="entry name" value="AAA+_ATPase"/>
</dbReference>
<dbReference type="InterPro" id="IPR027417">
    <property type="entry name" value="P-loop_NTPase"/>
</dbReference>
<dbReference type="OrthoDB" id="9785080at2"/>
<organism evidence="4 5">
    <name type="scientific">Agitococcus lubricus</name>
    <dbReference type="NCBI Taxonomy" id="1077255"/>
    <lineage>
        <taxon>Bacteria</taxon>
        <taxon>Pseudomonadati</taxon>
        <taxon>Pseudomonadota</taxon>
        <taxon>Gammaproteobacteria</taxon>
        <taxon>Moraxellales</taxon>
        <taxon>Moraxellaceae</taxon>
        <taxon>Agitococcus</taxon>
    </lineage>
</organism>
<accession>A0A2T5J245</accession>
<keyword evidence="1" id="KW-0547">Nucleotide-binding</keyword>
<evidence type="ECO:0000256" key="1">
    <source>
        <dbReference type="ARBA" id="ARBA00022741"/>
    </source>
</evidence>
<name>A0A2T5J245_9GAMM</name>
<dbReference type="SUPFAM" id="SSF52540">
    <property type="entry name" value="P-loop containing nucleoside triphosphate hydrolases"/>
    <property type="match status" value="1"/>
</dbReference>
<dbReference type="AlphaFoldDB" id="A0A2T5J245"/>
<keyword evidence="5" id="KW-1185">Reference proteome</keyword>
<dbReference type="GO" id="GO:0015098">
    <property type="term" value="F:molybdate ion transmembrane transporter activity"/>
    <property type="evidence" value="ECO:0007669"/>
    <property type="project" value="InterPro"/>
</dbReference>
<dbReference type="Pfam" id="PF00005">
    <property type="entry name" value="ABC_tran"/>
    <property type="match status" value="1"/>
</dbReference>
<evidence type="ECO:0000313" key="5">
    <source>
        <dbReference type="Proteomes" id="UP000244223"/>
    </source>
</evidence>
<evidence type="ECO:0000259" key="3">
    <source>
        <dbReference type="PROSITE" id="PS50893"/>
    </source>
</evidence>
<dbReference type="InterPro" id="IPR017871">
    <property type="entry name" value="ABC_transporter-like_CS"/>
</dbReference>
<dbReference type="PANTHER" id="PTHR43514:SF4">
    <property type="entry name" value="ABC TRANSPORTER I FAMILY MEMBER 10"/>
    <property type="match status" value="1"/>
</dbReference>